<reference evidence="5 6" key="1">
    <citation type="journal article" date="2021" name="Nat. Commun.">
        <title>Genetic determinants of endophytism in the Arabidopsis root mycobiome.</title>
        <authorList>
            <person name="Mesny F."/>
            <person name="Miyauchi S."/>
            <person name="Thiergart T."/>
            <person name="Pickel B."/>
            <person name="Atanasova L."/>
            <person name="Karlsson M."/>
            <person name="Huettel B."/>
            <person name="Barry K.W."/>
            <person name="Haridas S."/>
            <person name="Chen C."/>
            <person name="Bauer D."/>
            <person name="Andreopoulos W."/>
            <person name="Pangilinan J."/>
            <person name="LaButti K."/>
            <person name="Riley R."/>
            <person name="Lipzen A."/>
            <person name="Clum A."/>
            <person name="Drula E."/>
            <person name="Henrissat B."/>
            <person name="Kohler A."/>
            <person name="Grigoriev I.V."/>
            <person name="Martin F.M."/>
            <person name="Hacquard S."/>
        </authorList>
    </citation>
    <scope>NUCLEOTIDE SEQUENCE [LARGE SCALE GENOMIC DNA]</scope>
    <source>
        <strain evidence="5 6">MPI-SDFR-AT-0080</strain>
    </source>
</reference>
<dbReference type="EMBL" id="JAGTJR010000001">
    <property type="protein sequence ID" value="KAH7064837.1"/>
    <property type="molecule type" value="Genomic_DNA"/>
</dbReference>
<evidence type="ECO:0000313" key="6">
    <source>
        <dbReference type="Proteomes" id="UP000774617"/>
    </source>
</evidence>
<keyword evidence="1" id="KW-0677">Repeat</keyword>
<dbReference type="Proteomes" id="UP000774617">
    <property type="component" value="Unassembled WGS sequence"/>
</dbReference>
<sequence length="196" mass="19574">MAPISSLLSVLLLTTLSLAQASSSTSSTSTSSTGTTNTGTATSSTTSTGYPSPTLAIDPGRKGYAYAGCYNETQGYAQAGGVRALTGGSMNATDKMTVEWCLDFCGGTQYAGLEYGRECWCSPYLSSLSTQLPDGACGIPCKANDTAACGGSWALSLYNKTSGAAGLGVGAAGRQAVWSAVIVAGLTAAAGVAVRL</sequence>
<evidence type="ECO:0000313" key="5">
    <source>
        <dbReference type="EMBL" id="KAH7064837.1"/>
    </source>
</evidence>
<feature type="compositionally biased region" description="Low complexity" evidence="2">
    <location>
        <begin position="24"/>
        <end position="49"/>
    </location>
</feature>
<evidence type="ECO:0000256" key="3">
    <source>
        <dbReference type="SAM" id="SignalP"/>
    </source>
</evidence>
<feature type="region of interest" description="Disordered" evidence="2">
    <location>
        <begin position="24"/>
        <end position="54"/>
    </location>
</feature>
<dbReference type="SMART" id="SM00321">
    <property type="entry name" value="WSC"/>
    <property type="match status" value="1"/>
</dbReference>
<evidence type="ECO:0000256" key="2">
    <source>
        <dbReference type="SAM" id="MobiDB-lite"/>
    </source>
</evidence>
<gene>
    <name evidence="5" type="ORF">B0J12DRAFT_638126</name>
</gene>
<proteinExistence type="predicted"/>
<dbReference type="PANTHER" id="PTHR45964:SF5">
    <property type="entry name" value="WSCD FAMILY MEMBER CG9164"/>
    <property type="match status" value="1"/>
</dbReference>
<evidence type="ECO:0000256" key="1">
    <source>
        <dbReference type="ARBA" id="ARBA00022737"/>
    </source>
</evidence>
<accession>A0ABQ8GUA9</accession>
<evidence type="ECO:0000259" key="4">
    <source>
        <dbReference type="PROSITE" id="PS51212"/>
    </source>
</evidence>
<feature type="signal peptide" evidence="3">
    <location>
        <begin position="1"/>
        <end position="21"/>
    </location>
</feature>
<organism evidence="5 6">
    <name type="scientific">Macrophomina phaseolina</name>
    <dbReference type="NCBI Taxonomy" id="35725"/>
    <lineage>
        <taxon>Eukaryota</taxon>
        <taxon>Fungi</taxon>
        <taxon>Dikarya</taxon>
        <taxon>Ascomycota</taxon>
        <taxon>Pezizomycotina</taxon>
        <taxon>Dothideomycetes</taxon>
        <taxon>Dothideomycetes incertae sedis</taxon>
        <taxon>Botryosphaeriales</taxon>
        <taxon>Botryosphaeriaceae</taxon>
        <taxon>Macrophomina</taxon>
    </lineage>
</organism>
<dbReference type="PANTHER" id="PTHR45964">
    <property type="entry name" value="WSCD FAMILY MEMBER CG9164"/>
    <property type="match status" value="1"/>
</dbReference>
<keyword evidence="6" id="KW-1185">Reference proteome</keyword>
<comment type="caution">
    <text evidence="5">The sequence shown here is derived from an EMBL/GenBank/DDBJ whole genome shotgun (WGS) entry which is preliminary data.</text>
</comment>
<keyword evidence="3" id="KW-0732">Signal</keyword>
<protein>
    <submittedName>
        <fullName evidence="5">WSC domain-containing protein</fullName>
    </submittedName>
</protein>
<dbReference type="InterPro" id="IPR051589">
    <property type="entry name" value="Sialate-O-sulfotransferase"/>
</dbReference>
<dbReference type="InterPro" id="IPR002889">
    <property type="entry name" value="WSC_carb-bd"/>
</dbReference>
<feature type="chain" id="PRO_5047440880" evidence="3">
    <location>
        <begin position="22"/>
        <end position="196"/>
    </location>
</feature>
<dbReference type="Pfam" id="PF01822">
    <property type="entry name" value="WSC"/>
    <property type="match status" value="1"/>
</dbReference>
<dbReference type="PROSITE" id="PS51212">
    <property type="entry name" value="WSC"/>
    <property type="match status" value="1"/>
</dbReference>
<feature type="domain" description="WSC" evidence="4">
    <location>
        <begin position="63"/>
        <end position="161"/>
    </location>
</feature>
<name>A0ABQ8GUA9_9PEZI</name>